<gene>
    <name evidence="1" type="ORF">VXJ25_02765</name>
</gene>
<dbReference type="SUPFAM" id="SSF56784">
    <property type="entry name" value="HAD-like"/>
    <property type="match status" value="1"/>
</dbReference>
<dbReference type="InterPro" id="IPR036412">
    <property type="entry name" value="HAD-like_sf"/>
</dbReference>
<dbReference type="PROSITE" id="PS00962">
    <property type="entry name" value="RIBOSOMAL_S2_1"/>
    <property type="match status" value="1"/>
</dbReference>
<evidence type="ECO:0000313" key="1">
    <source>
        <dbReference type="EMBL" id="MEE6146923.1"/>
    </source>
</evidence>
<name>A0ABU7R8S6_9ACTN</name>
<dbReference type="InterPro" id="IPR018130">
    <property type="entry name" value="Ribosomal_uS2_CS"/>
</dbReference>
<dbReference type="Proteomes" id="UP001332931">
    <property type="component" value="Unassembled WGS sequence"/>
</dbReference>
<reference evidence="1 2" key="1">
    <citation type="submission" date="2024-01" db="EMBL/GenBank/DDBJ databases">
        <title>Description of Olsenella sp. nov., isolated from pig feces.</title>
        <authorList>
            <person name="Chang Y.-H."/>
        </authorList>
    </citation>
    <scope>NUCLEOTIDE SEQUENCE [LARGE SCALE GENOMIC DNA]</scope>
    <source>
        <strain evidence="1 2">YH-ols2223</strain>
    </source>
</reference>
<protein>
    <submittedName>
        <fullName evidence="1">HAD family hydrolase</fullName>
        <ecNumber evidence="1">3.1.3.-</ecNumber>
    </submittedName>
</protein>
<sequence>MIKLAVSDLDDTLIAVGRPCATRHAIEGIHAMLDAGLHFGPASGRVPWDLGWMFDGDARCFATGTLINGQLVYIDGEFVLEKVLDTQELARMGELLKSIPGVALMVDDYGDRFAVGVTAEEIHRFHGSFDRIGSVRTRVPDKKIVKANVHVVGNPRRREDVRRLLSREFDAFDFVFPNPKAPLVDVLPKGWGKHRGVDYLRRELGLAPEEVVAFGDAENDLSVLGSLPNSVAVSNADPKVAASARWHIGASADDAVADALFDIARAAETGGLPAFMSPERENLAATWTPVGPAPEGA</sequence>
<proteinExistence type="predicted"/>
<dbReference type="GO" id="GO:0016787">
    <property type="term" value="F:hydrolase activity"/>
    <property type="evidence" value="ECO:0007669"/>
    <property type="project" value="UniProtKB-KW"/>
</dbReference>
<organism evidence="1 2">
    <name type="scientific">Olsenella absiana</name>
    <dbReference type="NCBI Taxonomy" id="3115222"/>
    <lineage>
        <taxon>Bacteria</taxon>
        <taxon>Bacillati</taxon>
        <taxon>Actinomycetota</taxon>
        <taxon>Coriobacteriia</taxon>
        <taxon>Coriobacteriales</taxon>
        <taxon>Atopobiaceae</taxon>
        <taxon>Olsenella</taxon>
    </lineage>
</organism>
<evidence type="ECO:0000313" key="2">
    <source>
        <dbReference type="Proteomes" id="UP001332931"/>
    </source>
</evidence>
<accession>A0ABU7R8S6</accession>
<dbReference type="Gene3D" id="3.40.50.1000">
    <property type="entry name" value="HAD superfamily/HAD-like"/>
    <property type="match status" value="1"/>
</dbReference>
<comment type="caution">
    <text evidence="1">The sequence shown here is derived from an EMBL/GenBank/DDBJ whole genome shotgun (WGS) entry which is preliminary data.</text>
</comment>
<dbReference type="EC" id="3.1.3.-" evidence="1"/>
<dbReference type="PANTHER" id="PTHR10000:SF8">
    <property type="entry name" value="HAD SUPERFAMILY HYDROLASE-LIKE, TYPE 3"/>
    <property type="match status" value="1"/>
</dbReference>
<dbReference type="Gene3D" id="3.30.1240.10">
    <property type="match status" value="1"/>
</dbReference>
<keyword evidence="1" id="KW-0378">Hydrolase</keyword>
<dbReference type="EMBL" id="JAZGJQ010000002">
    <property type="protein sequence ID" value="MEE6146923.1"/>
    <property type="molecule type" value="Genomic_DNA"/>
</dbReference>
<dbReference type="Pfam" id="PF08282">
    <property type="entry name" value="Hydrolase_3"/>
    <property type="match status" value="1"/>
</dbReference>
<dbReference type="InterPro" id="IPR023214">
    <property type="entry name" value="HAD_sf"/>
</dbReference>
<dbReference type="PANTHER" id="PTHR10000">
    <property type="entry name" value="PHOSPHOSERINE PHOSPHATASE"/>
    <property type="match status" value="1"/>
</dbReference>
<dbReference type="RefSeq" id="WP_330957689.1">
    <property type="nucleotide sequence ID" value="NZ_JAZGJQ010000002.1"/>
</dbReference>
<keyword evidence="2" id="KW-1185">Reference proteome</keyword>